<feature type="compositionally biased region" description="Low complexity" evidence="1">
    <location>
        <begin position="33"/>
        <end position="44"/>
    </location>
</feature>
<evidence type="ECO:0000256" key="1">
    <source>
        <dbReference type="SAM" id="MobiDB-lite"/>
    </source>
</evidence>
<feature type="region of interest" description="Disordered" evidence="1">
    <location>
        <begin position="1"/>
        <end position="47"/>
    </location>
</feature>
<proteinExistence type="predicted"/>
<name>A0A7J8BDT5_ROUAE</name>
<sequence length="130" mass="14150">MAVRRKERLGLAPAHPDLPAGPESSSQPEGQSRRLSLTLGSSGRALPPQQLIPTFGQLSRQGVLGPVELDRLPLPCSCFQAATHQVESTSKSTQRRFCKLCCYSTSHPKVLLLPYFGCFGNFSSLGIRLK</sequence>
<accession>A0A7J8BDT5</accession>
<comment type="caution">
    <text evidence="2">The sequence shown here is derived from an EMBL/GenBank/DDBJ whole genome shotgun (WGS) entry which is preliminary data.</text>
</comment>
<dbReference type="AlphaFoldDB" id="A0A7J8BDT5"/>
<evidence type="ECO:0000313" key="2">
    <source>
        <dbReference type="EMBL" id="KAF6396993.1"/>
    </source>
</evidence>
<gene>
    <name evidence="2" type="ORF">HJG63_009681</name>
</gene>
<protein>
    <submittedName>
        <fullName evidence="2">Uncharacterized protein</fullName>
    </submittedName>
</protein>
<reference evidence="2 3" key="1">
    <citation type="journal article" date="2020" name="Nature">
        <title>Six reference-quality genomes reveal evolution of bat adaptations.</title>
        <authorList>
            <person name="Jebb D."/>
            <person name="Huang Z."/>
            <person name="Pippel M."/>
            <person name="Hughes G.M."/>
            <person name="Lavrichenko K."/>
            <person name="Devanna P."/>
            <person name="Winkler S."/>
            <person name="Jermiin L.S."/>
            <person name="Skirmuntt E.C."/>
            <person name="Katzourakis A."/>
            <person name="Burkitt-Gray L."/>
            <person name="Ray D.A."/>
            <person name="Sullivan K.A.M."/>
            <person name="Roscito J.G."/>
            <person name="Kirilenko B.M."/>
            <person name="Davalos L.M."/>
            <person name="Corthals A.P."/>
            <person name="Power M.L."/>
            <person name="Jones G."/>
            <person name="Ransome R.D."/>
            <person name="Dechmann D.K.N."/>
            <person name="Locatelli A.G."/>
            <person name="Puechmaille S.J."/>
            <person name="Fedrigo O."/>
            <person name="Jarvis E.D."/>
            <person name="Hiller M."/>
            <person name="Vernes S.C."/>
            <person name="Myers E.W."/>
            <person name="Teeling E.C."/>
        </authorList>
    </citation>
    <scope>NUCLEOTIDE SEQUENCE [LARGE SCALE GENOMIC DNA]</scope>
    <source>
        <strain evidence="2">MRouAeg1</strain>
        <tissue evidence="2">Muscle</tissue>
    </source>
</reference>
<keyword evidence="3" id="KW-1185">Reference proteome</keyword>
<evidence type="ECO:0000313" key="3">
    <source>
        <dbReference type="Proteomes" id="UP000593571"/>
    </source>
</evidence>
<dbReference type="Proteomes" id="UP000593571">
    <property type="component" value="Unassembled WGS sequence"/>
</dbReference>
<organism evidence="2 3">
    <name type="scientific">Rousettus aegyptiacus</name>
    <name type="common">Egyptian fruit bat</name>
    <name type="synonym">Pteropus aegyptiacus</name>
    <dbReference type="NCBI Taxonomy" id="9407"/>
    <lineage>
        <taxon>Eukaryota</taxon>
        <taxon>Metazoa</taxon>
        <taxon>Chordata</taxon>
        <taxon>Craniata</taxon>
        <taxon>Vertebrata</taxon>
        <taxon>Euteleostomi</taxon>
        <taxon>Mammalia</taxon>
        <taxon>Eutheria</taxon>
        <taxon>Laurasiatheria</taxon>
        <taxon>Chiroptera</taxon>
        <taxon>Yinpterochiroptera</taxon>
        <taxon>Pteropodoidea</taxon>
        <taxon>Pteropodidae</taxon>
        <taxon>Rousettinae</taxon>
        <taxon>Rousettus</taxon>
    </lineage>
</organism>
<dbReference type="EMBL" id="JACASE010000017">
    <property type="protein sequence ID" value="KAF6396993.1"/>
    <property type="molecule type" value="Genomic_DNA"/>
</dbReference>